<dbReference type="SMART" id="SM00353">
    <property type="entry name" value="HLH"/>
    <property type="match status" value="1"/>
</dbReference>
<dbReference type="EMBL" id="LR746280">
    <property type="protein sequence ID" value="CAA7410428.1"/>
    <property type="molecule type" value="Genomic_DNA"/>
</dbReference>
<dbReference type="PROSITE" id="PS50888">
    <property type="entry name" value="BHLH"/>
    <property type="match status" value="1"/>
</dbReference>
<keyword evidence="9" id="KW-1185">Reference proteome</keyword>
<organism evidence="8 9">
    <name type="scientific">Spirodela intermedia</name>
    <name type="common">Intermediate duckweed</name>
    <dbReference type="NCBI Taxonomy" id="51605"/>
    <lineage>
        <taxon>Eukaryota</taxon>
        <taxon>Viridiplantae</taxon>
        <taxon>Streptophyta</taxon>
        <taxon>Embryophyta</taxon>
        <taxon>Tracheophyta</taxon>
        <taxon>Spermatophyta</taxon>
        <taxon>Magnoliopsida</taxon>
        <taxon>Liliopsida</taxon>
        <taxon>Araceae</taxon>
        <taxon>Lemnoideae</taxon>
        <taxon>Spirodela</taxon>
    </lineage>
</organism>
<evidence type="ECO:0000313" key="8">
    <source>
        <dbReference type="EMBL" id="CAA7410428.1"/>
    </source>
</evidence>
<dbReference type="GO" id="GO:0003700">
    <property type="term" value="F:DNA-binding transcription factor activity"/>
    <property type="evidence" value="ECO:0007669"/>
    <property type="project" value="TreeGrafter"/>
</dbReference>
<dbReference type="OrthoDB" id="690068at2759"/>
<protein>
    <recommendedName>
        <fullName evidence="7">BHLH domain-containing protein</fullName>
    </recommendedName>
</protein>
<proteinExistence type="inferred from homology"/>
<comment type="subcellular location">
    <subcellularLocation>
        <location evidence="1">Nucleus</location>
    </subcellularLocation>
</comment>
<sequence>MYMAMAELAEDFGSFRTLATLMGLDPSFDLIDDFSTAIENPSFHLRSFSDNSFSLPQPLQQLSAPHAESMPWCPPAECPYPVPGVALLGVSVIGKEEIISSDGGAVPPSNDDGGEVETETKTGPRRGKRRHSCGEEKPAGVVHVRAKRGQATDRHSLAERSLGLCTMQVRREKINEKMRRLQTLVPGCYKAMGTTVMLDEIINYVRSLQNQVEFLSMKLSAAAALCDFTLSEADLAAAVMPKLRPSVGHHADYQVQEMDGLMIREYEGLGGIEAAIPF</sequence>
<accession>A0A7I8LME4</accession>
<dbReference type="PANTHER" id="PTHR12565:SF354">
    <property type="entry name" value="BHLH DOMAIN-CONTAINING PROTEIN"/>
    <property type="match status" value="1"/>
</dbReference>
<dbReference type="PANTHER" id="PTHR12565">
    <property type="entry name" value="STEROL REGULATORY ELEMENT-BINDING PROTEIN"/>
    <property type="match status" value="1"/>
</dbReference>
<evidence type="ECO:0000256" key="4">
    <source>
        <dbReference type="ARBA" id="ARBA00023163"/>
    </source>
</evidence>
<evidence type="ECO:0000256" key="1">
    <source>
        <dbReference type="ARBA" id="ARBA00004123"/>
    </source>
</evidence>
<dbReference type="Proteomes" id="UP000663760">
    <property type="component" value="Chromosome 17"/>
</dbReference>
<keyword evidence="4" id="KW-0804">Transcription</keyword>
<evidence type="ECO:0000256" key="5">
    <source>
        <dbReference type="ARBA" id="ARBA00023242"/>
    </source>
</evidence>
<gene>
    <name evidence="8" type="ORF">SI8410_17021106</name>
</gene>
<dbReference type="AlphaFoldDB" id="A0A7I8LME4"/>
<dbReference type="InterPro" id="IPR011598">
    <property type="entry name" value="bHLH_dom"/>
</dbReference>
<dbReference type="InterPro" id="IPR024097">
    <property type="entry name" value="bHLH_ZIP_TF"/>
</dbReference>
<dbReference type="InterPro" id="IPR036638">
    <property type="entry name" value="HLH_DNA-bd_sf"/>
</dbReference>
<evidence type="ECO:0000256" key="3">
    <source>
        <dbReference type="ARBA" id="ARBA00023015"/>
    </source>
</evidence>
<evidence type="ECO:0000259" key="7">
    <source>
        <dbReference type="PROSITE" id="PS50888"/>
    </source>
</evidence>
<keyword evidence="5" id="KW-0539">Nucleus</keyword>
<evidence type="ECO:0000256" key="6">
    <source>
        <dbReference type="SAM" id="MobiDB-lite"/>
    </source>
</evidence>
<dbReference type="SUPFAM" id="SSF47459">
    <property type="entry name" value="HLH, helix-loop-helix DNA-binding domain"/>
    <property type="match status" value="1"/>
</dbReference>
<dbReference type="GO" id="GO:0046983">
    <property type="term" value="F:protein dimerization activity"/>
    <property type="evidence" value="ECO:0007669"/>
    <property type="project" value="InterPro"/>
</dbReference>
<feature type="domain" description="BHLH" evidence="7">
    <location>
        <begin position="158"/>
        <end position="208"/>
    </location>
</feature>
<name>A0A7I8LME4_SPIIN</name>
<dbReference type="Gene3D" id="4.10.280.10">
    <property type="entry name" value="Helix-loop-helix DNA-binding domain"/>
    <property type="match status" value="1"/>
</dbReference>
<reference evidence="8" key="1">
    <citation type="submission" date="2020-02" db="EMBL/GenBank/DDBJ databases">
        <authorList>
            <person name="Scholz U."/>
            <person name="Mascher M."/>
            <person name="Fiebig A."/>
        </authorList>
    </citation>
    <scope>NUCLEOTIDE SEQUENCE</scope>
</reference>
<keyword evidence="3" id="KW-0805">Transcription regulation</keyword>
<dbReference type="GO" id="GO:0005634">
    <property type="term" value="C:nucleus"/>
    <property type="evidence" value="ECO:0007669"/>
    <property type="project" value="UniProtKB-SubCell"/>
</dbReference>
<evidence type="ECO:0000313" key="9">
    <source>
        <dbReference type="Proteomes" id="UP000663760"/>
    </source>
</evidence>
<feature type="region of interest" description="Disordered" evidence="6">
    <location>
        <begin position="100"/>
        <end position="136"/>
    </location>
</feature>
<evidence type="ECO:0000256" key="2">
    <source>
        <dbReference type="ARBA" id="ARBA00005510"/>
    </source>
</evidence>
<comment type="similarity">
    <text evidence="2">Belongs to the bHLH protein family.</text>
</comment>